<evidence type="ECO:0000313" key="4">
    <source>
        <dbReference type="Proteomes" id="UP001497472"/>
    </source>
</evidence>
<name>A0AAV1JWB6_9NEOP</name>
<dbReference type="AlphaFoldDB" id="A0AAV1JWB6"/>
<feature type="region of interest" description="Disordered" evidence="1">
    <location>
        <begin position="194"/>
        <end position="249"/>
    </location>
</feature>
<evidence type="ECO:0000256" key="1">
    <source>
        <dbReference type="SAM" id="MobiDB-lite"/>
    </source>
</evidence>
<protein>
    <submittedName>
        <fullName evidence="3">Uncharacterized protein</fullName>
    </submittedName>
</protein>
<feature type="region of interest" description="Disordered" evidence="1">
    <location>
        <begin position="380"/>
        <end position="420"/>
    </location>
</feature>
<dbReference type="EMBL" id="CAVLEF010000225">
    <property type="protein sequence ID" value="CAK1553631.1"/>
    <property type="molecule type" value="Genomic_DNA"/>
</dbReference>
<sequence length="777" mass="88175">MNFFCLILSAITIVLADVDTNYSNDFSNFDGQEAPTLKPVELLSANNDNKKISEGLKSTVSFNYRQERTGRVPQIEARKENIQHYFRVRRPVERRKIFHIRNDHRYRGNIKSLRDDITQPLVLENTMTNETPKNAITGGNNSENLPEIIEIVQGEIIPYSQQTSGDMKPTKLTSNLPEANITYTIAPVKINSDKKEETPSFERELHKELSSINNESEKSSEEGQANTNEDDTNSSSDGINDDFIEGNPVIQDESKIISDSFNNSDRNTDKNNSTPDFEVVIKAKILEQKPLPRLRYRGNKKFTYSDEDIPSVVIKEISESGAIPVEVSHELSNLNSATNIPQESKVDDSTEVSINEDANKYESSSPDTIITDIETKSTSITPFSNTDLGFQSENKPMPSNNIYGEDAHVGDVSNEDSTPVQLNLPTAFNPELNLSYNEENSSSTPPEYTSSTENIAPSPAIRMRRRKLRNRKRLQSQITEAETELTTPERIYPVREITASEISTPKYYEDNLQPTSQIPDSSIDTEQIAASTSSSTNLYSTERVTTHNKKAHRRFRPRQRFSNRHTISTLKPSEDLDKSTNGPIIEIIGISEIPYITRSTESPSRRHRGRTKYRKWNRNRNIISTTPYDNEAHSTTSLSTTKSTIEDGNALLDLKSGIIENPTYSDQRNEHSRRFTRKRLHLRPTVAEEYTTTSQPPFVEPIDTTNRPQRRMRYRNRFRRIKTTTLIPVYNENPIEEEAEADGTTINNEGTSQKKLNVQSPPPPVPTLSPWFDGFGK</sequence>
<evidence type="ECO:0000256" key="2">
    <source>
        <dbReference type="SAM" id="SignalP"/>
    </source>
</evidence>
<feature type="compositionally biased region" description="Basic and acidic residues" evidence="1">
    <location>
        <begin position="194"/>
        <end position="221"/>
    </location>
</feature>
<feature type="signal peptide" evidence="2">
    <location>
        <begin position="1"/>
        <end position="16"/>
    </location>
</feature>
<feature type="compositionally biased region" description="Polar residues" evidence="1">
    <location>
        <begin position="744"/>
        <end position="759"/>
    </location>
</feature>
<feature type="chain" id="PRO_5043785290" evidence="2">
    <location>
        <begin position="17"/>
        <end position="777"/>
    </location>
</feature>
<feature type="region of interest" description="Disordered" evidence="1">
    <location>
        <begin position="734"/>
        <end position="777"/>
    </location>
</feature>
<feature type="compositionally biased region" description="Polar residues" evidence="1">
    <location>
        <begin position="223"/>
        <end position="238"/>
    </location>
</feature>
<organism evidence="3 4">
    <name type="scientific">Leptosia nina</name>
    <dbReference type="NCBI Taxonomy" id="320188"/>
    <lineage>
        <taxon>Eukaryota</taxon>
        <taxon>Metazoa</taxon>
        <taxon>Ecdysozoa</taxon>
        <taxon>Arthropoda</taxon>
        <taxon>Hexapoda</taxon>
        <taxon>Insecta</taxon>
        <taxon>Pterygota</taxon>
        <taxon>Neoptera</taxon>
        <taxon>Endopterygota</taxon>
        <taxon>Lepidoptera</taxon>
        <taxon>Glossata</taxon>
        <taxon>Ditrysia</taxon>
        <taxon>Papilionoidea</taxon>
        <taxon>Pieridae</taxon>
        <taxon>Pierinae</taxon>
        <taxon>Leptosia</taxon>
    </lineage>
</organism>
<keyword evidence="4" id="KW-1185">Reference proteome</keyword>
<proteinExistence type="predicted"/>
<dbReference type="Proteomes" id="UP001497472">
    <property type="component" value="Unassembled WGS sequence"/>
</dbReference>
<accession>A0AAV1JWB6</accession>
<feature type="compositionally biased region" description="Polar residues" evidence="1">
    <location>
        <begin position="380"/>
        <end position="402"/>
    </location>
</feature>
<comment type="caution">
    <text evidence="3">The sequence shown here is derived from an EMBL/GenBank/DDBJ whole genome shotgun (WGS) entry which is preliminary data.</text>
</comment>
<gene>
    <name evidence="3" type="ORF">LNINA_LOCUS12602</name>
</gene>
<evidence type="ECO:0000313" key="3">
    <source>
        <dbReference type="EMBL" id="CAK1553631.1"/>
    </source>
</evidence>
<keyword evidence="2" id="KW-0732">Signal</keyword>
<reference evidence="3 4" key="1">
    <citation type="submission" date="2023-11" db="EMBL/GenBank/DDBJ databases">
        <authorList>
            <person name="Okamura Y."/>
        </authorList>
    </citation>
    <scope>NUCLEOTIDE SEQUENCE [LARGE SCALE GENOMIC DNA]</scope>
</reference>